<sequence length="85" mass="9537">MNPRQAKAAAQRMWSCKHVEPGCPSTSTGPKARHVMHAEDRYGLRPTSLSTPPLPKKRDDVSEKPEPLPDDEIDRIATAHETRPR</sequence>
<protein>
    <submittedName>
        <fullName evidence="2">Uncharacterized protein</fullName>
    </submittedName>
</protein>
<reference evidence="2 3" key="1">
    <citation type="journal article" date="2019" name="Int. J. Syst. Evol. Microbiol.">
        <title>The Global Catalogue of Microorganisms (GCM) 10K type strain sequencing project: providing services to taxonomists for standard genome sequencing and annotation.</title>
        <authorList>
            <consortium name="The Broad Institute Genomics Platform"/>
            <consortium name="The Broad Institute Genome Sequencing Center for Infectious Disease"/>
            <person name="Wu L."/>
            <person name="Ma J."/>
        </authorList>
    </citation>
    <scope>NUCLEOTIDE SEQUENCE [LARGE SCALE GENOMIC DNA]</scope>
    <source>
        <strain evidence="2 3">JCM 4565</strain>
    </source>
</reference>
<feature type="compositionally biased region" description="Basic and acidic residues" evidence="1">
    <location>
        <begin position="74"/>
        <end position="85"/>
    </location>
</feature>
<feature type="compositionally biased region" description="Basic and acidic residues" evidence="1">
    <location>
        <begin position="56"/>
        <end position="67"/>
    </location>
</feature>
<comment type="caution">
    <text evidence="2">The sequence shown here is derived from an EMBL/GenBank/DDBJ whole genome shotgun (WGS) entry which is preliminary data.</text>
</comment>
<gene>
    <name evidence="2" type="ORF">GCM10010319_66390</name>
</gene>
<name>A0ABN0Y003_9ACTN</name>
<dbReference type="EMBL" id="BAAABW010000039">
    <property type="protein sequence ID" value="GAA0378566.1"/>
    <property type="molecule type" value="Genomic_DNA"/>
</dbReference>
<dbReference type="Proteomes" id="UP001500063">
    <property type="component" value="Unassembled WGS sequence"/>
</dbReference>
<keyword evidence="3" id="KW-1185">Reference proteome</keyword>
<proteinExistence type="predicted"/>
<accession>A0ABN0Y003</accession>
<evidence type="ECO:0000256" key="1">
    <source>
        <dbReference type="SAM" id="MobiDB-lite"/>
    </source>
</evidence>
<evidence type="ECO:0000313" key="3">
    <source>
        <dbReference type="Proteomes" id="UP001500063"/>
    </source>
</evidence>
<organism evidence="2 3">
    <name type="scientific">Streptomyces blastmyceticus</name>
    <dbReference type="NCBI Taxonomy" id="68180"/>
    <lineage>
        <taxon>Bacteria</taxon>
        <taxon>Bacillati</taxon>
        <taxon>Actinomycetota</taxon>
        <taxon>Actinomycetes</taxon>
        <taxon>Kitasatosporales</taxon>
        <taxon>Streptomycetaceae</taxon>
        <taxon>Streptomyces</taxon>
    </lineage>
</organism>
<evidence type="ECO:0000313" key="2">
    <source>
        <dbReference type="EMBL" id="GAA0378566.1"/>
    </source>
</evidence>
<feature type="region of interest" description="Disordered" evidence="1">
    <location>
        <begin position="38"/>
        <end position="85"/>
    </location>
</feature>